<sequence length="781" mass="89792">MSYEIRIEHNPFTIETHFFARPSQDAEWQTPAVNSSLMQYANKRLQLWIENFFEEVDRNEFNGYGSFNVIFKGVKADYSDVKIAAEKAKEKGIEVNVKWEKATEVSERLEQIKGLMQEAQQHPIFKEKIEQSKEIQANFEAAFNRDFDVYVAATMSAGKSTFINAMLGCELLPNANQATTATIAQITDNDKMKHKEFIGERYNKDGELVDPQQQITLATLQEWNKLEDTKLIKLEGNIVGITEREDVRLVISDTPGPNNSQDRSHWKTTQAYIQDSLRNPLILYVLNAQHLGIDDDKSVLSMISDIMRKGGKQSKDRFIFVINKMDCIDIEKETTVEKFLEDARDILRSYGIDDPLVYPVSALNTGLIRREIANEQLTRDEQDSIYKWKRKCLPDGDYPGIDFVEHMPLSSSAKQILASREVAPAEYRTGIPAIEAMIDEYIDKYNLPNRVNRAYDALKTTIQISSDEQELVRSLKLKKDELERVKEILGNLRNSEQLKADAKAKIDGLLVDSSSHSSSYSLSSSSSYSSVNGSNILSKEIISQIRDKEADIREMMSKFGRDFKGEATVEEAKRRVASLEEDVRNKAMELLSYFPTLVEEAQEKAKSKLKQIFDKFNNSLFNGEDFSKLPLPVLESLKQTMSNLELSVGDNDTFSTRDVIGKVKYFSTFKFWTWGDDIYGDEYFVVDLNKFYKTKDDNIYQHLNGIVENAYNKIEEDTKTYLNQFKTFIDEEYTAAMNKITEELQVKMENEEKLDQQIKDAEQKLDQINKFKEKLEQVISL</sequence>
<evidence type="ECO:0000313" key="10">
    <source>
        <dbReference type="Proteomes" id="UP000732858"/>
    </source>
</evidence>
<reference evidence="9 11" key="1">
    <citation type="journal article" date="2021" name="Mol. Ecol.">
        <title>Polar bear-adapted Ursidibacter maritimus are remarkably conserved after generations in captivity.</title>
        <authorList>
            <person name="Espinosa-Gongora C."/>
            <person name="Hansen M.J."/>
            <person name="Bertelsen M.F."/>
            <person name="Bojesen A.M."/>
        </authorList>
    </citation>
    <scope>NUCLEOTIDE SEQUENCE</scope>
    <source>
        <strain evidence="9">Pb43105x</strain>
        <strain evidence="8 11">Pb43106</strain>
    </source>
</reference>
<comment type="subcellular location">
    <subcellularLocation>
        <location evidence="1">Membrane</location>
    </subcellularLocation>
</comment>
<comment type="caution">
    <text evidence="9">The sequence shown here is derived from an EMBL/GenBank/DDBJ whole genome shotgun (WGS) entry which is preliminary data.</text>
</comment>
<keyword evidence="3" id="KW-0378">Hydrolase</keyword>
<dbReference type="AlphaFoldDB" id="A0A949T346"/>
<dbReference type="Proteomes" id="UP000732858">
    <property type="component" value="Unassembled WGS sequence"/>
</dbReference>
<dbReference type="GO" id="GO:0003924">
    <property type="term" value="F:GTPase activity"/>
    <property type="evidence" value="ECO:0007669"/>
    <property type="project" value="InterPro"/>
</dbReference>
<dbReference type="GeneID" id="65548001"/>
<evidence type="ECO:0000256" key="6">
    <source>
        <dbReference type="SAM" id="Coils"/>
    </source>
</evidence>
<keyword evidence="4" id="KW-0342">GTP-binding</keyword>
<evidence type="ECO:0000313" key="9">
    <source>
        <dbReference type="EMBL" id="MBV6545957.1"/>
    </source>
</evidence>
<evidence type="ECO:0000256" key="1">
    <source>
        <dbReference type="ARBA" id="ARBA00004370"/>
    </source>
</evidence>
<dbReference type="EMBL" id="JABULY010000002">
    <property type="protein sequence ID" value="MBV6531495.1"/>
    <property type="molecule type" value="Genomic_DNA"/>
</dbReference>
<proteinExistence type="predicted"/>
<protein>
    <submittedName>
        <fullName evidence="9">Dynamin family protein</fullName>
    </submittedName>
</protein>
<keyword evidence="11" id="KW-1185">Reference proteome</keyword>
<dbReference type="GO" id="GO:0005525">
    <property type="term" value="F:GTP binding"/>
    <property type="evidence" value="ECO:0007669"/>
    <property type="project" value="UniProtKB-KW"/>
</dbReference>
<evidence type="ECO:0000313" key="11">
    <source>
        <dbReference type="Proteomes" id="UP001196379"/>
    </source>
</evidence>
<dbReference type="GO" id="GO:0008053">
    <property type="term" value="P:mitochondrial fusion"/>
    <property type="evidence" value="ECO:0007669"/>
    <property type="project" value="TreeGrafter"/>
</dbReference>
<evidence type="ECO:0000256" key="4">
    <source>
        <dbReference type="ARBA" id="ARBA00023134"/>
    </source>
</evidence>
<keyword evidence="2" id="KW-0547">Nucleotide-binding</keyword>
<evidence type="ECO:0000256" key="2">
    <source>
        <dbReference type="ARBA" id="ARBA00022741"/>
    </source>
</evidence>
<dbReference type="RefSeq" id="WP_157402239.1">
    <property type="nucleotide sequence ID" value="NZ_JABULY010000002.1"/>
</dbReference>
<name>A0A949T346_9PAST</name>
<dbReference type="InterPro" id="IPR027094">
    <property type="entry name" value="Mitofusin_fam"/>
</dbReference>
<dbReference type="SUPFAM" id="SSF52540">
    <property type="entry name" value="P-loop containing nucleoside triphosphate hydrolases"/>
    <property type="match status" value="1"/>
</dbReference>
<evidence type="ECO:0000256" key="5">
    <source>
        <dbReference type="ARBA" id="ARBA00023136"/>
    </source>
</evidence>
<gene>
    <name evidence="8" type="ORF">HT657_04980</name>
    <name evidence="9" type="ORF">HT672_01360</name>
</gene>
<feature type="coiled-coil region" evidence="6">
    <location>
        <begin position="475"/>
        <end position="505"/>
    </location>
</feature>
<dbReference type="EMBL" id="JABUMC010000002">
    <property type="protein sequence ID" value="MBV6545957.1"/>
    <property type="molecule type" value="Genomic_DNA"/>
</dbReference>
<dbReference type="GO" id="GO:0016020">
    <property type="term" value="C:membrane"/>
    <property type="evidence" value="ECO:0007669"/>
    <property type="project" value="UniProtKB-SubCell"/>
</dbReference>
<accession>A0A949T346</accession>
<dbReference type="PANTHER" id="PTHR10465">
    <property type="entry name" value="TRANSMEMBRANE GTPASE FZO1"/>
    <property type="match status" value="1"/>
</dbReference>
<evidence type="ECO:0000313" key="8">
    <source>
        <dbReference type="EMBL" id="MBV6531495.1"/>
    </source>
</evidence>
<dbReference type="InterPro" id="IPR027417">
    <property type="entry name" value="P-loop_NTPase"/>
</dbReference>
<dbReference type="Pfam" id="PF00350">
    <property type="entry name" value="Dynamin_N"/>
    <property type="match status" value="1"/>
</dbReference>
<evidence type="ECO:0000256" key="3">
    <source>
        <dbReference type="ARBA" id="ARBA00022801"/>
    </source>
</evidence>
<feature type="coiled-coil region" evidence="6">
    <location>
        <begin position="737"/>
        <end position="778"/>
    </location>
</feature>
<dbReference type="OrthoDB" id="9816479at2"/>
<dbReference type="InterPro" id="IPR045063">
    <property type="entry name" value="Dynamin_N"/>
</dbReference>
<organism evidence="9 10">
    <name type="scientific">Ursidibacter maritimus</name>
    <dbReference type="NCBI Taxonomy" id="1331689"/>
    <lineage>
        <taxon>Bacteria</taxon>
        <taxon>Pseudomonadati</taxon>
        <taxon>Pseudomonadota</taxon>
        <taxon>Gammaproteobacteria</taxon>
        <taxon>Pasteurellales</taxon>
        <taxon>Pasteurellaceae</taxon>
        <taxon>Ursidibacter</taxon>
    </lineage>
</organism>
<dbReference type="PANTHER" id="PTHR10465:SF0">
    <property type="entry name" value="SARCALUMENIN"/>
    <property type="match status" value="1"/>
</dbReference>
<keyword evidence="6" id="KW-0175">Coiled coil</keyword>
<dbReference type="Gene3D" id="3.40.50.300">
    <property type="entry name" value="P-loop containing nucleotide triphosphate hydrolases"/>
    <property type="match status" value="1"/>
</dbReference>
<dbReference type="Proteomes" id="UP001196379">
    <property type="component" value="Unassembled WGS sequence"/>
</dbReference>
<evidence type="ECO:0000259" key="7">
    <source>
        <dbReference type="Pfam" id="PF00350"/>
    </source>
</evidence>
<feature type="domain" description="Dynamin N-terminal" evidence="7">
    <location>
        <begin position="153"/>
        <end position="324"/>
    </location>
</feature>
<keyword evidence="5" id="KW-0472">Membrane</keyword>